<name>A0A318J8E7_9BURK</name>
<evidence type="ECO:0000313" key="9">
    <source>
        <dbReference type="Proteomes" id="UP000247792"/>
    </source>
</evidence>
<keyword evidence="8" id="KW-0723">Serine/threonine-protein kinase</keyword>
<dbReference type="PROSITE" id="PS00109">
    <property type="entry name" value="PROTEIN_KINASE_TYR"/>
    <property type="match status" value="1"/>
</dbReference>
<proteinExistence type="predicted"/>
<dbReference type="PROSITE" id="PS00107">
    <property type="entry name" value="PROTEIN_KINASE_ATP"/>
    <property type="match status" value="1"/>
</dbReference>
<keyword evidence="9" id="KW-1185">Reference proteome</keyword>
<dbReference type="CDD" id="cd14014">
    <property type="entry name" value="STKc_PknB_like"/>
    <property type="match status" value="1"/>
</dbReference>
<feature type="binding site" evidence="5">
    <location>
        <position position="61"/>
    </location>
    <ligand>
        <name>ATP</name>
        <dbReference type="ChEBI" id="CHEBI:30616"/>
    </ligand>
</feature>
<gene>
    <name evidence="8" type="ORF">DFR42_102587</name>
</gene>
<dbReference type="PANTHER" id="PTHR43289:SF6">
    <property type="entry name" value="SERINE_THREONINE-PROTEIN KINASE NEKL-3"/>
    <property type="match status" value="1"/>
</dbReference>
<dbReference type="InterPro" id="IPR008266">
    <property type="entry name" value="Tyr_kinase_AS"/>
</dbReference>
<organism evidence="8 9">
    <name type="scientific">Undibacterium pigrum</name>
    <dbReference type="NCBI Taxonomy" id="401470"/>
    <lineage>
        <taxon>Bacteria</taxon>
        <taxon>Pseudomonadati</taxon>
        <taxon>Pseudomonadota</taxon>
        <taxon>Betaproteobacteria</taxon>
        <taxon>Burkholderiales</taxon>
        <taxon>Oxalobacteraceae</taxon>
        <taxon>Undibacterium</taxon>
    </lineage>
</organism>
<dbReference type="InterPro" id="IPR017441">
    <property type="entry name" value="Protein_kinase_ATP_BS"/>
</dbReference>
<evidence type="ECO:0000259" key="7">
    <source>
        <dbReference type="PROSITE" id="PS50011"/>
    </source>
</evidence>
<evidence type="ECO:0000256" key="6">
    <source>
        <dbReference type="SAM" id="MobiDB-lite"/>
    </source>
</evidence>
<evidence type="ECO:0000256" key="1">
    <source>
        <dbReference type="ARBA" id="ARBA00022679"/>
    </source>
</evidence>
<dbReference type="RefSeq" id="WP_110254792.1">
    <property type="nucleotide sequence ID" value="NZ_QJKB01000002.1"/>
</dbReference>
<feature type="region of interest" description="Disordered" evidence="6">
    <location>
        <begin position="433"/>
        <end position="454"/>
    </location>
</feature>
<dbReference type="InterPro" id="IPR011009">
    <property type="entry name" value="Kinase-like_dom_sf"/>
</dbReference>
<evidence type="ECO:0000256" key="2">
    <source>
        <dbReference type="ARBA" id="ARBA00022741"/>
    </source>
</evidence>
<sequence length="572" mass="62014">MNTEKILATEASTAPVAGTENCLAIGTRLNDFEITGILGEGGFGIVYLAFDHSLQRTVAIKEYMPGALAGRSADTSVTVRSERHKATFEAGLKSFINEARLLAQFDHPSLVKVYRFWEENKTAYMVMRHYDGHTLKQIVNKRPKLVTEAWLRFIFKQILEALDTLYRSKILHRDISPDNIIVQKNGVAVLLDFGSARQIIGDMTQGMTVILKPGYAPIEQYADDVEMPQGSWTDIYALAAVMYFAIMKSPPPISVGRVVKDTMLPMQDGEHAGFSTKFLKAIDLALAIQPQDRPQSMEEFRQLLGISSFASVRKSRKGREEHTAGIQADGPEMLSTAPGKDPTAVKTHRPEPKAQQEQVQGGGLAAKVRARPLPFIMLAAAAVLLAGYFATRPGSNKTSDAALALAQQSVPTSAAASAETVAAPVAKTEPVAASNAAPVAASVTEAEEKPDPEKLAWDKLKDDNTVTPETLSAYLQQYPQGKFAEAAQARLKEVKAAKAAATKLNLKLAIKPWGTVFVDGVQQGASPPLKHISLTAGKHKIRVTNPGFPDFITEIDAGKNSAATIEHEFTNK</sequence>
<reference evidence="8 9" key="1">
    <citation type="submission" date="2018-05" db="EMBL/GenBank/DDBJ databases">
        <title>Genomic Encyclopedia of Type Strains, Phase IV (KMG-IV): sequencing the most valuable type-strain genomes for metagenomic binning, comparative biology and taxonomic classification.</title>
        <authorList>
            <person name="Goeker M."/>
        </authorList>
    </citation>
    <scope>NUCLEOTIDE SEQUENCE [LARGE SCALE GENOMIC DNA]</scope>
    <source>
        <strain evidence="8 9">DSM 19792</strain>
    </source>
</reference>
<protein>
    <submittedName>
        <fullName evidence="8">Serine/threonine protein kinase</fullName>
    </submittedName>
</protein>
<dbReference type="GO" id="GO:0004674">
    <property type="term" value="F:protein serine/threonine kinase activity"/>
    <property type="evidence" value="ECO:0007669"/>
    <property type="project" value="UniProtKB-KW"/>
</dbReference>
<evidence type="ECO:0000256" key="5">
    <source>
        <dbReference type="PROSITE-ProRule" id="PRU10141"/>
    </source>
</evidence>
<feature type="region of interest" description="Disordered" evidence="6">
    <location>
        <begin position="314"/>
        <end position="363"/>
    </location>
</feature>
<dbReference type="Proteomes" id="UP000247792">
    <property type="component" value="Unassembled WGS sequence"/>
</dbReference>
<dbReference type="SUPFAM" id="SSF56112">
    <property type="entry name" value="Protein kinase-like (PK-like)"/>
    <property type="match status" value="1"/>
</dbReference>
<dbReference type="Pfam" id="PF08308">
    <property type="entry name" value="PEGA"/>
    <property type="match status" value="1"/>
</dbReference>
<dbReference type="PROSITE" id="PS50011">
    <property type="entry name" value="PROTEIN_KINASE_DOM"/>
    <property type="match status" value="1"/>
</dbReference>
<dbReference type="OrthoDB" id="9801841at2"/>
<evidence type="ECO:0000256" key="4">
    <source>
        <dbReference type="ARBA" id="ARBA00022840"/>
    </source>
</evidence>
<feature type="compositionally biased region" description="Low complexity" evidence="6">
    <location>
        <begin position="433"/>
        <end position="443"/>
    </location>
</feature>
<dbReference type="Pfam" id="PF00069">
    <property type="entry name" value="Pkinase"/>
    <property type="match status" value="1"/>
</dbReference>
<dbReference type="InterPro" id="IPR000719">
    <property type="entry name" value="Prot_kinase_dom"/>
</dbReference>
<accession>A0A318J8E7</accession>
<evidence type="ECO:0000313" key="8">
    <source>
        <dbReference type="EMBL" id="PXX45359.1"/>
    </source>
</evidence>
<dbReference type="AlphaFoldDB" id="A0A318J8E7"/>
<keyword evidence="4 5" id="KW-0067">ATP-binding</keyword>
<dbReference type="GO" id="GO:0005524">
    <property type="term" value="F:ATP binding"/>
    <property type="evidence" value="ECO:0007669"/>
    <property type="project" value="UniProtKB-UniRule"/>
</dbReference>
<dbReference type="InterPro" id="IPR013229">
    <property type="entry name" value="PEGA"/>
</dbReference>
<comment type="caution">
    <text evidence="8">The sequence shown here is derived from an EMBL/GenBank/DDBJ whole genome shotgun (WGS) entry which is preliminary data.</text>
</comment>
<keyword evidence="1" id="KW-0808">Transferase</keyword>
<keyword evidence="2 5" id="KW-0547">Nucleotide-binding</keyword>
<dbReference type="Gene3D" id="1.10.510.10">
    <property type="entry name" value="Transferase(Phosphotransferase) domain 1"/>
    <property type="match status" value="1"/>
</dbReference>
<dbReference type="EMBL" id="QJKB01000002">
    <property type="protein sequence ID" value="PXX45359.1"/>
    <property type="molecule type" value="Genomic_DNA"/>
</dbReference>
<evidence type="ECO:0000256" key="3">
    <source>
        <dbReference type="ARBA" id="ARBA00022777"/>
    </source>
</evidence>
<dbReference type="PANTHER" id="PTHR43289">
    <property type="entry name" value="MITOGEN-ACTIVATED PROTEIN KINASE KINASE KINASE 20-RELATED"/>
    <property type="match status" value="1"/>
</dbReference>
<feature type="domain" description="Protein kinase" evidence="7">
    <location>
        <begin position="32"/>
        <end position="310"/>
    </location>
</feature>
<keyword evidence="3 8" id="KW-0418">Kinase</keyword>